<accession>A0ABS4CQD1</accession>
<reference evidence="2 3" key="1">
    <citation type="submission" date="2021-01" db="EMBL/GenBank/DDBJ databases">
        <title>Genomic Encyclopedia of Type Strains, Phase IV (KMG-IV): sequencing the most valuable type-strain genomes for metagenomic binning, comparative biology and taxonomic classification.</title>
        <authorList>
            <person name="Goeker M."/>
        </authorList>
    </citation>
    <scope>NUCLEOTIDE SEQUENCE [LARGE SCALE GENOMIC DNA]</scope>
    <source>
        <strain evidence="2 3">DSM 103394</strain>
    </source>
</reference>
<proteinExistence type="predicted"/>
<name>A0ABS4CQD1_9BACI</name>
<dbReference type="GO" id="GO:0003677">
    <property type="term" value="F:DNA binding"/>
    <property type="evidence" value="ECO:0007669"/>
    <property type="project" value="UniProtKB-KW"/>
</dbReference>
<keyword evidence="3" id="KW-1185">Reference proteome</keyword>
<dbReference type="SUPFAM" id="SSF47406">
    <property type="entry name" value="SinR repressor dimerisation domain-like"/>
    <property type="match status" value="1"/>
</dbReference>
<evidence type="ECO:0000313" key="2">
    <source>
        <dbReference type="EMBL" id="MBP1079726.1"/>
    </source>
</evidence>
<evidence type="ECO:0000259" key="1">
    <source>
        <dbReference type="PROSITE" id="PS51500"/>
    </source>
</evidence>
<dbReference type="RefSeq" id="WP_225970327.1">
    <property type="nucleotide sequence ID" value="NZ_JAFDST010000001.1"/>
</dbReference>
<feature type="domain" description="Sin" evidence="1">
    <location>
        <begin position="1"/>
        <end position="38"/>
    </location>
</feature>
<dbReference type="PROSITE" id="PS51500">
    <property type="entry name" value="SIN"/>
    <property type="match status" value="1"/>
</dbReference>
<dbReference type="InterPro" id="IPR010981">
    <property type="entry name" value="SinR/SinI_dimer_dom"/>
</dbReference>
<evidence type="ECO:0000313" key="3">
    <source>
        <dbReference type="Proteomes" id="UP000674416"/>
    </source>
</evidence>
<dbReference type="InterPro" id="IPR036281">
    <property type="entry name" value="SinR/SinI_dimer_dom_sf"/>
</dbReference>
<sequence>MSKEGQLHLDEEWIELIREALEAGISSQEIREFLIIRSSLPGIS</sequence>
<organism evidence="2 3">
    <name type="scientific">Bacillus capparidis</name>
    <dbReference type="NCBI Taxonomy" id="1840411"/>
    <lineage>
        <taxon>Bacteria</taxon>
        <taxon>Bacillati</taxon>
        <taxon>Bacillota</taxon>
        <taxon>Bacilli</taxon>
        <taxon>Bacillales</taxon>
        <taxon>Bacillaceae</taxon>
        <taxon>Bacillus</taxon>
    </lineage>
</organism>
<gene>
    <name evidence="2" type="ORF">JOC74_000214</name>
</gene>
<dbReference type="Pfam" id="PF08671">
    <property type="entry name" value="SinI"/>
    <property type="match status" value="1"/>
</dbReference>
<dbReference type="Proteomes" id="UP000674416">
    <property type="component" value="Unassembled WGS sequence"/>
</dbReference>
<protein>
    <submittedName>
        <fullName evidence="2">DNA-binding transcriptional MerR regulator</fullName>
    </submittedName>
</protein>
<dbReference type="EMBL" id="JAFDST010000001">
    <property type="protein sequence ID" value="MBP1079726.1"/>
    <property type="molecule type" value="Genomic_DNA"/>
</dbReference>
<keyword evidence="2" id="KW-0238">DNA-binding</keyword>
<comment type="caution">
    <text evidence="2">The sequence shown here is derived from an EMBL/GenBank/DDBJ whole genome shotgun (WGS) entry which is preliminary data.</text>
</comment>